<reference evidence="1" key="1">
    <citation type="submission" date="2021-06" db="EMBL/GenBank/DDBJ databases">
        <authorList>
            <person name="Hodson N. C."/>
            <person name="Mongue J. A."/>
            <person name="Jaron S. K."/>
        </authorList>
    </citation>
    <scope>NUCLEOTIDE SEQUENCE</scope>
</reference>
<feature type="non-terminal residue" evidence="1">
    <location>
        <position position="23"/>
    </location>
</feature>
<gene>
    <name evidence="1" type="ORF">AFUS01_LOCUS20680</name>
</gene>
<dbReference type="Proteomes" id="UP000708208">
    <property type="component" value="Unassembled WGS sequence"/>
</dbReference>
<sequence>VFEIEREVKKRETIVNNNRKIHI</sequence>
<protein>
    <submittedName>
        <fullName evidence="1">Uncharacterized protein</fullName>
    </submittedName>
</protein>
<comment type="caution">
    <text evidence="1">The sequence shown here is derived from an EMBL/GenBank/DDBJ whole genome shotgun (WGS) entry which is preliminary data.</text>
</comment>
<evidence type="ECO:0000313" key="2">
    <source>
        <dbReference type="Proteomes" id="UP000708208"/>
    </source>
</evidence>
<evidence type="ECO:0000313" key="1">
    <source>
        <dbReference type="EMBL" id="CAG7732146.1"/>
    </source>
</evidence>
<organism evidence="1 2">
    <name type="scientific">Allacma fusca</name>
    <dbReference type="NCBI Taxonomy" id="39272"/>
    <lineage>
        <taxon>Eukaryota</taxon>
        <taxon>Metazoa</taxon>
        <taxon>Ecdysozoa</taxon>
        <taxon>Arthropoda</taxon>
        <taxon>Hexapoda</taxon>
        <taxon>Collembola</taxon>
        <taxon>Symphypleona</taxon>
        <taxon>Sminthuridae</taxon>
        <taxon>Allacma</taxon>
    </lineage>
</organism>
<feature type="non-terminal residue" evidence="1">
    <location>
        <position position="1"/>
    </location>
</feature>
<accession>A0A8J2KUX1</accession>
<name>A0A8J2KUX1_9HEXA</name>
<proteinExistence type="predicted"/>
<dbReference type="EMBL" id="CAJVCH010225751">
    <property type="protein sequence ID" value="CAG7732146.1"/>
    <property type="molecule type" value="Genomic_DNA"/>
</dbReference>
<keyword evidence="2" id="KW-1185">Reference proteome</keyword>
<dbReference type="AlphaFoldDB" id="A0A8J2KUX1"/>